<evidence type="ECO:0000313" key="2">
    <source>
        <dbReference type="Proteomes" id="UP000249789"/>
    </source>
</evidence>
<evidence type="ECO:0000313" key="1">
    <source>
        <dbReference type="EMBL" id="RAK74663.1"/>
    </source>
</evidence>
<gene>
    <name evidence="1" type="ORF">BO72DRAFT_461113</name>
</gene>
<organism evidence="1 2">
    <name type="scientific">Aspergillus fijiensis CBS 313.89</name>
    <dbReference type="NCBI Taxonomy" id="1448319"/>
    <lineage>
        <taxon>Eukaryota</taxon>
        <taxon>Fungi</taxon>
        <taxon>Dikarya</taxon>
        <taxon>Ascomycota</taxon>
        <taxon>Pezizomycotina</taxon>
        <taxon>Eurotiomycetes</taxon>
        <taxon>Eurotiomycetidae</taxon>
        <taxon>Eurotiales</taxon>
        <taxon>Aspergillaceae</taxon>
        <taxon>Aspergillus</taxon>
    </lineage>
</organism>
<protein>
    <submittedName>
        <fullName evidence="1">Uncharacterized protein</fullName>
    </submittedName>
</protein>
<dbReference type="EMBL" id="KZ824666">
    <property type="protein sequence ID" value="RAK74663.1"/>
    <property type="molecule type" value="Genomic_DNA"/>
</dbReference>
<accession>A0A8G1RM42</accession>
<dbReference type="AlphaFoldDB" id="A0A8G1RM42"/>
<name>A0A8G1RM42_9EURO</name>
<dbReference type="OrthoDB" id="3546385at2759"/>
<sequence length="124" mass="14617">MGIFSVKIPLLEVSKEAHKVAQVWVQRQSPSLEVDVDNDTYTENHNRLAMRRFNPRRDIVFCPDDKWKDFLGEIWNIFYVLSIEGPGRYPEHYNLIRRVALPQQMLMDSRLAPLRKVFSMGVQL</sequence>
<dbReference type="RefSeq" id="XP_040798673.1">
    <property type="nucleotide sequence ID" value="XM_040946506.1"/>
</dbReference>
<dbReference type="VEuPathDB" id="FungiDB:BO72DRAFT_461113"/>
<proteinExistence type="predicted"/>
<dbReference type="Proteomes" id="UP000249789">
    <property type="component" value="Unassembled WGS sequence"/>
</dbReference>
<reference evidence="1 2" key="1">
    <citation type="submission" date="2018-02" db="EMBL/GenBank/DDBJ databases">
        <title>The genomes of Aspergillus section Nigri reveals drivers in fungal speciation.</title>
        <authorList>
            <consortium name="DOE Joint Genome Institute"/>
            <person name="Vesth T.C."/>
            <person name="Nybo J."/>
            <person name="Theobald S."/>
            <person name="Brandl J."/>
            <person name="Frisvad J.C."/>
            <person name="Nielsen K.F."/>
            <person name="Lyhne E.K."/>
            <person name="Kogle M.E."/>
            <person name="Kuo A."/>
            <person name="Riley R."/>
            <person name="Clum A."/>
            <person name="Nolan M."/>
            <person name="Lipzen A."/>
            <person name="Salamov A."/>
            <person name="Henrissat B."/>
            <person name="Wiebenga A."/>
            <person name="De vries R.P."/>
            <person name="Grigoriev I.V."/>
            <person name="Mortensen U.H."/>
            <person name="Andersen M.R."/>
            <person name="Baker S.E."/>
        </authorList>
    </citation>
    <scope>NUCLEOTIDE SEQUENCE [LARGE SCALE GENOMIC DNA]</scope>
    <source>
        <strain evidence="1 2">CBS 313.89</strain>
    </source>
</reference>
<dbReference type="GeneID" id="63863839"/>
<keyword evidence="2" id="KW-1185">Reference proteome</keyword>